<evidence type="ECO:0000313" key="4">
    <source>
        <dbReference type="EMBL" id="AWI06761.1"/>
    </source>
</evidence>
<dbReference type="EMBL" id="CP020953">
    <property type="protein sequence ID" value="AWI06761.1"/>
    <property type="molecule type" value="Genomic_DNA"/>
</dbReference>
<dbReference type="PANTHER" id="PTHR11638">
    <property type="entry name" value="ATP-DEPENDENT CLP PROTEASE"/>
    <property type="match status" value="1"/>
</dbReference>
<accession>A0A2U8DWC5</accession>
<dbReference type="Proteomes" id="UP000244910">
    <property type="component" value="Chromosome"/>
</dbReference>
<dbReference type="InterPro" id="IPR003593">
    <property type="entry name" value="AAA+_ATPase"/>
</dbReference>
<dbReference type="InterPro" id="IPR002078">
    <property type="entry name" value="Sigma_54_int"/>
</dbReference>
<dbReference type="AlphaFoldDB" id="A0A2U8DWC5"/>
<feature type="domain" description="Sigma-54 factor interaction" evidence="3">
    <location>
        <begin position="151"/>
        <end position="326"/>
    </location>
</feature>
<sequence length="393" mass="46352">MYMKKINILEYDRKNMKKIEEYIKEHDSELVLLNGNPILNKLMEKKQTIILDEDYFYDITPILISNEGRSELWATEIIGILNLIAEQSDLSIKYIVDKRYSNDIKEILYHYIDRIDTLEAHIGIKDNNVFNIADINDSKFNELKQIFKNRLFGNAHFQERLFEELQKYRLFNKIDEQKVFSVFICGKSGIGKTETARILHQFLAPNEKFIKINLGNYGDKNALSSLIGSPRGYIGSSKGELSDKIFKSKSKVVLIDEFEKAETQVHNFFLELLEDGKFTDSLGREFDLNKYIIIFTSNIKDENVEEKMSAELKSRFNLMYRFSSISEDAKKSYIEYKSNYFLEKIRSEIGIEFSEKEMKEIKDIDVKKYDNLRNINKEIMLRISNRYKNKNME</sequence>
<gene>
    <name evidence="4" type="ORF">B9W14_20420</name>
</gene>
<dbReference type="Pfam" id="PF07724">
    <property type="entry name" value="AAA_2"/>
    <property type="match status" value="1"/>
</dbReference>
<dbReference type="SMART" id="SM00382">
    <property type="entry name" value="AAA"/>
    <property type="match status" value="1"/>
</dbReference>
<dbReference type="OrthoDB" id="1861597at2"/>
<proteinExistence type="predicted"/>
<protein>
    <recommendedName>
        <fullName evidence="3">Sigma-54 factor interaction domain-containing protein</fullName>
    </recommendedName>
</protein>
<dbReference type="PANTHER" id="PTHR11638:SF18">
    <property type="entry name" value="HEAT SHOCK PROTEIN 104"/>
    <property type="match status" value="1"/>
</dbReference>
<organism evidence="4 5">
    <name type="scientific">Clostridium drakei</name>
    <dbReference type="NCBI Taxonomy" id="332101"/>
    <lineage>
        <taxon>Bacteria</taxon>
        <taxon>Bacillati</taxon>
        <taxon>Bacillota</taxon>
        <taxon>Clostridia</taxon>
        <taxon>Eubacteriales</taxon>
        <taxon>Clostridiaceae</taxon>
        <taxon>Clostridium</taxon>
    </lineage>
</organism>
<dbReference type="GO" id="GO:0005737">
    <property type="term" value="C:cytoplasm"/>
    <property type="evidence" value="ECO:0007669"/>
    <property type="project" value="TreeGrafter"/>
</dbReference>
<evidence type="ECO:0000313" key="5">
    <source>
        <dbReference type="Proteomes" id="UP000244910"/>
    </source>
</evidence>
<dbReference type="SUPFAM" id="SSF52540">
    <property type="entry name" value="P-loop containing nucleoside triphosphate hydrolases"/>
    <property type="match status" value="1"/>
</dbReference>
<keyword evidence="1" id="KW-0547">Nucleotide-binding</keyword>
<dbReference type="InterPro" id="IPR027417">
    <property type="entry name" value="P-loop_NTPase"/>
</dbReference>
<keyword evidence="5" id="KW-1185">Reference proteome</keyword>
<keyword evidence="2" id="KW-0067">ATP-binding</keyword>
<dbReference type="PROSITE" id="PS50045">
    <property type="entry name" value="SIGMA54_INTERACT_4"/>
    <property type="match status" value="1"/>
</dbReference>
<dbReference type="InterPro" id="IPR001270">
    <property type="entry name" value="ClpA/B"/>
</dbReference>
<evidence type="ECO:0000256" key="2">
    <source>
        <dbReference type="ARBA" id="ARBA00022840"/>
    </source>
</evidence>
<dbReference type="GO" id="GO:0016887">
    <property type="term" value="F:ATP hydrolysis activity"/>
    <property type="evidence" value="ECO:0007669"/>
    <property type="project" value="InterPro"/>
</dbReference>
<evidence type="ECO:0000256" key="1">
    <source>
        <dbReference type="ARBA" id="ARBA00022741"/>
    </source>
</evidence>
<dbReference type="Gene3D" id="3.40.50.300">
    <property type="entry name" value="P-loop containing nucleotide triphosphate hydrolases"/>
    <property type="match status" value="1"/>
</dbReference>
<reference evidence="5" key="1">
    <citation type="submission" date="2017-04" db="EMBL/GenBank/DDBJ databases">
        <authorList>
            <person name="Song Y."/>
            <person name="Cho B.-K."/>
        </authorList>
    </citation>
    <scope>NUCLEOTIDE SEQUENCE [LARGE SCALE GENOMIC DNA]</scope>
    <source>
        <strain evidence="5">SL1</strain>
    </source>
</reference>
<dbReference type="InterPro" id="IPR050130">
    <property type="entry name" value="ClpA_ClpB"/>
</dbReference>
<dbReference type="PRINTS" id="PR00300">
    <property type="entry name" value="CLPPROTEASEA"/>
</dbReference>
<dbReference type="KEGG" id="cdrk:B9W14_20420"/>
<dbReference type="GO" id="GO:0006355">
    <property type="term" value="P:regulation of DNA-templated transcription"/>
    <property type="evidence" value="ECO:0007669"/>
    <property type="project" value="InterPro"/>
</dbReference>
<dbReference type="GO" id="GO:0005524">
    <property type="term" value="F:ATP binding"/>
    <property type="evidence" value="ECO:0007669"/>
    <property type="project" value="UniProtKB-KW"/>
</dbReference>
<dbReference type="GO" id="GO:0034605">
    <property type="term" value="P:cellular response to heat"/>
    <property type="evidence" value="ECO:0007669"/>
    <property type="project" value="TreeGrafter"/>
</dbReference>
<name>A0A2U8DWC5_9CLOT</name>
<dbReference type="InterPro" id="IPR003959">
    <property type="entry name" value="ATPase_AAA_core"/>
</dbReference>
<evidence type="ECO:0000259" key="3">
    <source>
        <dbReference type="PROSITE" id="PS50045"/>
    </source>
</evidence>